<keyword evidence="2" id="KW-0675">Receptor</keyword>
<dbReference type="AlphaFoldDB" id="A0AAV4EQV6"/>
<evidence type="ECO:0000313" key="3">
    <source>
        <dbReference type="Proteomes" id="UP000762676"/>
    </source>
</evidence>
<accession>A0AAV4EQV6</accession>
<reference evidence="2 3" key="1">
    <citation type="journal article" date="2021" name="Elife">
        <title>Chloroplast acquisition without the gene transfer in kleptoplastic sea slugs, Plakobranchus ocellatus.</title>
        <authorList>
            <person name="Maeda T."/>
            <person name="Takahashi S."/>
            <person name="Yoshida T."/>
            <person name="Shimamura S."/>
            <person name="Takaki Y."/>
            <person name="Nagai Y."/>
            <person name="Toyoda A."/>
            <person name="Suzuki Y."/>
            <person name="Arimoto A."/>
            <person name="Ishii H."/>
            <person name="Satoh N."/>
            <person name="Nishiyama T."/>
            <person name="Hasebe M."/>
            <person name="Maruyama T."/>
            <person name="Minagawa J."/>
            <person name="Obokata J."/>
            <person name="Shigenobu S."/>
        </authorList>
    </citation>
    <scope>NUCLEOTIDE SEQUENCE [LARGE SCALE GENOMIC DNA]</scope>
</reference>
<feature type="transmembrane region" description="Helical" evidence="1">
    <location>
        <begin position="100"/>
        <end position="121"/>
    </location>
</feature>
<gene>
    <name evidence="2" type="ORF">ElyMa_000143900</name>
</gene>
<proteinExistence type="predicted"/>
<evidence type="ECO:0000313" key="2">
    <source>
        <dbReference type="EMBL" id="GFR62970.1"/>
    </source>
</evidence>
<organism evidence="2 3">
    <name type="scientific">Elysia marginata</name>
    <dbReference type="NCBI Taxonomy" id="1093978"/>
    <lineage>
        <taxon>Eukaryota</taxon>
        <taxon>Metazoa</taxon>
        <taxon>Spiralia</taxon>
        <taxon>Lophotrochozoa</taxon>
        <taxon>Mollusca</taxon>
        <taxon>Gastropoda</taxon>
        <taxon>Heterobranchia</taxon>
        <taxon>Euthyneura</taxon>
        <taxon>Panpulmonata</taxon>
        <taxon>Sacoglossa</taxon>
        <taxon>Placobranchoidea</taxon>
        <taxon>Plakobranchidae</taxon>
        <taxon>Elysia</taxon>
    </lineage>
</organism>
<dbReference type="EMBL" id="BMAT01000266">
    <property type="protein sequence ID" value="GFR62970.1"/>
    <property type="molecule type" value="Genomic_DNA"/>
</dbReference>
<keyword evidence="3" id="KW-1185">Reference proteome</keyword>
<dbReference type="Gene3D" id="1.20.1070.10">
    <property type="entry name" value="Rhodopsin 7-helix transmembrane proteins"/>
    <property type="match status" value="1"/>
</dbReference>
<sequence>MSGSEVAQASTFTTTTVNIDLHLRTQPVLDLSLQFHPSTSKVKDIWLVENHVKNVFTTVALGFIGTVLCSVGLVGNIVNVAVFCRMGFKVRLIAEDPETINISFLGLAVADIGCLATQLWLDIMYIPAFRDLADWLLPFDPADPTFRNVTAAWPHICFSRSLPVCSVVDEHRQQSAEKHIS</sequence>
<dbReference type="Proteomes" id="UP000762676">
    <property type="component" value="Unassembled WGS sequence"/>
</dbReference>
<keyword evidence="1" id="KW-0812">Transmembrane</keyword>
<evidence type="ECO:0000256" key="1">
    <source>
        <dbReference type="SAM" id="Phobius"/>
    </source>
</evidence>
<name>A0AAV4EQV6_9GAST</name>
<protein>
    <submittedName>
        <fullName evidence="2">Chemosensory receptor B</fullName>
    </submittedName>
</protein>
<keyword evidence="1" id="KW-1133">Transmembrane helix</keyword>
<keyword evidence="1" id="KW-0472">Membrane</keyword>
<feature type="transmembrane region" description="Helical" evidence="1">
    <location>
        <begin position="55"/>
        <end position="88"/>
    </location>
</feature>
<comment type="caution">
    <text evidence="2">The sequence shown here is derived from an EMBL/GenBank/DDBJ whole genome shotgun (WGS) entry which is preliminary data.</text>
</comment>